<dbReference type="EMBL" id="DS547126">
    <property type="protein sequence ID" value="EDR03127.1"/>
    <property type="molecule type" value="Genomic_DNA"/>
</dbReference>
<accession>B0DQJ8</accession>
<dbReference type="Proteomes" id="UP000001194">
    <property type="component" value="Unassembled WGS sequence"/>
</dbReference>
<proteinExistence type="predicted"/>
<reference evidence="1 2" key="1">
    <citation type="journal article" date="2008" name="Nature">
        <title>The genome of Laccaria bicolor provides insights into mycorrhizal symbiosis.</title>
        <authorList>
            <person name="Martin F."/>
            <person name="Aerts A."/>
            <person name="Ahren D."/>
            <person name="Brun A."/>
            <person name="Danchin E.G.J."/>
            <person name="Duchaussoy F."/>
            <person name="Gibon J."/>
            <person name="Kohler A."/>
            <person name="Lindquist E."/>
            <person name="Pereda V."/>
            <person name="Salamov A."/>
            <person name="Shapiro H.J."/>
            <person name="Wuyts J."/>
            <person name="Blaudez D."/>
            <person name="Buee M."/>
            <person name="Brokstein P."/>
            <person name="Canbaeck B."/>
            <person name="Cohen D."/>
            <person name="Courty P.E."/>
            <person name="Coutinho P.M."/>
            <person name="Delaruelle C."/>
            <person name="Detter J.C."/>
            <person name="Deveau A."/>
            <person name="DiFazio S."/>
            <person name="Duplessis S."/>
            <person name="Fraissinet-Tachet L."/>
            <person name="Lucic E."/>
            <person name="Frey-Klett P."/>
            <person name="Fourrey C."/>
            <person name="Feussner I."/>
            <person name="Gay G."/>
            <person name="Grimwood J."/>
            <person name="Hoegger P.J."/>
            <person name="Jain P."/>
            <person name="Kilaru S."/>
            <person name="Labbe J."/>
            <person name="Lin Y.C."/>
            <person name="Legue V."/>
            <person name="Le Tacon F."/>
            <person name="Marmeisse R."/>
            <person name="Melayah D."/>
            <person name="Montanini B."/>
            <person name="Muratet M."/>
            <person name="Nehls U."/>
            <person name="Niculita-Hirzel H."/>
            <person name="Oudot-Le Secq M.P."/>
            <person name="Peter M."/>
            <person name="Quesneville H."/>
            <person name="Rajashekar B."/>
            <person name="Reich M."/>
            <person name="Rouhier N."/>
            <person name="Schmutz J."/>
            <person name="Yin T."/>
            <person name="Chalot M."/>
            <person name="Henrissat B."/>
            <person name="Kuees U."/>
            <person name="Lucas S."/>
            <person name="Van de Peer Y."/>
            <person name="Podila G.K."/>
            <person name="Polle A."/>
            <person name="Pukkila P.J."/>
            <person name="Richardson P.M."/>
            <person name="Rouze P."/>
            <person name="Sanders I.R."/>
            <person name="Stajich J.E."/>
            <person name="Tunlid A."/>
            <person name="Tuskan G."/>
            <person name="Grigoriev I.V."/>
        </authorList>
    </citation>
    <scope>NUCLEOTIDE SEQUENCE [LARGE SCALE GENOMIC DNA]</scope>
    <source>
        <strain evidence="2">S238N-H82 / ATCC MYA-4686</strain>
    </source>
</reference>
<protein>
    <submittedName>
        <fullName evidence="1">Predicted protein</fullName>
    </submittedName>
</protein>
<evidence type="ECO:0000313" key="1">
    <source>
        <dbReference type="EMBL" id="EDR03127.1"/>
    </source>
</evidence>
<dbReference type="InParanoid" id="B0DQJ8"/>
<keyword evidence="2" id="KW-1185">Reference proteome</keyword>
<dbReference type="AlphaFoldDB" id="B0DQJ8"/>
<sequence>MWTFLSNRTYTTILSDYRNTQTLDSKNSNSCWQLCWALSPIGVQIHLAQNHVCHAQQTKN</sequence>
<organism evidence="2">
    <name type="scientific">Laccaria bicolor (strain S238N-H82 / ATCC MYA-4686)</name>
    <name type="common">Bicoloured deceiver</name>
    <name type="synonym">Laccaria laccata var. bicolor</name>
    <dbReference type="NCBI Taxonomy" id="486041"/>
    <lineage>
        <taxon>Eukaryota</taxon>
        <taxon>Fungi</taxon>
        <taxon>Dikarya</taxon>
        <taxon>Basidiomycota</taxon>
        <taxon>Agaricomycotina</taxon>
        <taxon>Agaricomycetes</taxon>
        <taxon>Agaricomycetidae</taxon>
        <taxon>Agaricales</taxon>
        <taxon>Agaricineae</taxon>
        <taxon>Hydnangiaceae</taxon>
        <taxon>Laccaria</taxon>
    </lineage>
</organism>
<dbReference type="KEGG" id="lbc:LACBIDRAFT_307606"/>
<name>B0DQJ8_LACBS</name>
<dbReference type="RefSeq" id="XP_001886268.1">
    <property type="nucleotide sequence ID" value="XM_001886233.1"/>
</dbReference>
<evidence type="ECO:0000313" key="2">
    <source>
        <dbReference type="Proteomes" id="UP000001194"/>
    </source>
</evidence>
<gene>
    <name evidence="1" type="ORF">LACBIDRAFT_307606</name>
</gene>
<dbReference type="GeneID" id="6081913"/>
<dbReference type="HOGENOM" id="CLU_2942168_0_0_1"/>